<proteinExistence type="inferred from homology"/>
<reference evidence="10 11" key="1">
    <citation type="submission" date="2024-02" db="EMBL/GenBank/DDBJ databases">
        <authorList>
            <person name="Daric V."/>
            <person name="Darras S."/>
        </authorList>
    </citation>
    <scope>NUCLEOTIDE SEQUENCE [LARGE SCALE GENOMIC DNA]</scope>
</reference>
<protein>
    <recommendedName>
        <fullName evidence="8">Fanconi-associated nuclease</fullName>
        <ecNumber evidence="8">3.1.4.1</ecNumber>
    </recommendedName>
</protein>
<evidence type="ECO:0000256" key="1">
    <source>
        <dbReference type="ARBA" id="ARBA00000983"/>
    </source>
</evidence>
<organism evidence="10 11">
    <name type="scientific">Clavelina lepadiformis</name>
    <name type="common">Light-bulb sea squirt</name>
    <name type="synonym">Ascidia lepadiformis</name>
    <dbReference type="NCBI Taxonomy" id="159417"/>
    <lineage>
        <taxon>Eukaryota</taxon>
        <taxon>Metazoa</taxon>
        <taxon>Chordata</taxon>
        <taxon>Tunicata</taxon>
        <taxon>Ascidiacea</taxon>
        <taxon>Aplousobranchia</taxon>
        <taxon>Clavelinidae</taxon>
        <taxon>Clavelina</taxon>
    </lineage>
</organism>
<comment type="catalytic activity">
    <reaction evidence="1 8">
        <text>Hydrolytically removes 5'-nucleotides successively from the 3'-hydroxy termini of 3'-hydroxy-terminated oligonucleotides.</text>
        <dbReference type="EC" id="3.1.4.1"/>
    </reaction>
</comment>
<dbReference type="CDD" id="cd22326">
    <property type="entry name" value="FAN1-like"/>
    <property type="match status" value="1"/>
</dbReference>
<dbReference type="InterPro" id="IPR049132">
    <property type="entry name" value="FAN1-like_euk"/>
</dbReference>
<dbReference type="Pfam" id="PF08774">
    <property type="entry name" value="VRR_NUC"/>
    <property type="match status" value="1"/>
</dbReference>
<dbReference type="InterPro" id="IPR014883">
    <property type="entry name" value="VRR_NUC"/>
</dbReference>
<evidence type="ECO:0000256" key="7">
    <source>
        <dbReference type="ARBA" id="ARBA00023211"/>
    </source>
</evidence>
<gene>
    <name evidence="10" type="ORF">CVLEPA_LOCUS11771</name>
</gene>
<keyword evidence="6 8" id="KW-0460">Magnesium</keyword>
<comment type="subcellular location">
    <subcellularLocation>
        <location evidence="8">Nucleus</location>
    </subcellularLocation>
</comment>
<comment type="caution">
    <text evidence="10">The sequence shown here is derived from an EMBL/GenBank/DDBJ whole genome shotgun (WGS) entry which is preliminary data.</text>
</comment>
<name>A0ABP0FSR4_CLALP</name>
<evidence type="ECO:0000259" key="9">
    <source>
        <dbReference type="SMART" id="SM00990"/>
    </source>
</evidence>
<evidence type="ECO:0000256" key="5">
    <source>
        <dbReference type="ARBA" id="ARBA00022801"/>
    </source>
</evidence>
<dbReference type="PANTHER" id="PTHR15749">
    <property type="entry name" value="FANCONI-ASSOCIATED NUCLEASE 1"/>
    <property type="match status" value="1"/>
</dbReference>
<evidence type="ECO:0000256" key="6">
    <source>
        <dbReference type="ARBA" id="ARBA00022842"/>
    </source>
</evidence>
<keyword evidence="5 8" id="KW-0378">Hydrolase</keyword>
<evidence type="ECO:0000313" key="10">
    <source>
        <dbReference type="EMBL" id="CAK8681544.1"/>
    </source>
</evidence>
<evidence type="ECO:0000313" key="11">
    <source>
        <dbReference type="Proteomes" id="UP001642483"/>
    </source>
</evidence>
<sequence>MSEFLHVISLVERLEKIKSSKKTKGYDFNELLIQHSFKKASEVTIVGRLLPKRVQTGKARFMRQSHENVVDSDDVLLCSVEELVLAHYRSVGYDQGIHGEGGTFACFFCLLMWDIIFMSGINDVFRTPYQSHPLDYNTDEFYENRKEAIEKRLNEISQWECDGFSAPEMIRDTWEANKDVNCAGMNWDRFSSAQQAVALAQCMGGQLVAGILRIMARDPRHTRSGLPDLAVWKSDTSDYKLVEVKGPGDRLSNNQKVWMHELVTLAANVEVCHVTANASRKLAS</sequence>
<keyword evidence="4 8" id="KW-0479">Metal-binding</keyword>
<comment type="cofactor">
    <cofactor evidence="8">
        <name>Mg(2+)</name>
        <dbReference type="ChEBI" id="CHEBI:18420"/>
    </cofactor>
    <cofactor evidence="8">
        <name>Mn(2+)</name>
        <dbReference type="ChEBI" id="CHEBI:29035"/>
    </cofactor>
</comment>
<dbReference type="InterPro" id="IPR011856">
    <property type="entry name" value="tRNA_endonuc-like_dom_sf"/>
</dbReference>
<comment type="similarity">
    <text evidence="2 8">Belongs to the FAN1 family.</text>
</comment>
<dbReference type="PANTHER" id="PTHR15749:SF4">
    <property type="entry name" value="FANCONI-ASSOCIATED NUCLEASE 1"/>
    <property type="match status" value="1"/>
</dbReference>
<dbReference type="InterPro" id="IPR033315">
    <property type="entry name" value="Fan1-like"/>
</dbReference>
<comment type="function">
    <text evidence="8">Nuclease required for the repair of DNA interstrand cross-links (ICL). Acts as a 5'-3' exonuclease that anchors at a cut end of DNA and cleaves DNA successively at every third nucleotide, allowing to excise an ICL from one strand through flanking incisions.</text>
</comment>
<dbReference type="EC" id="3.1.4.1" evidence="8"/>
<evidence type="ECO:0000256" key="4">
    <source>
        <dbReference type="ARBA" id="ARBA00022723"/>
    </source>
</evidence>
<keyword evidence="8" id="KW-0234">DNA repair</keyword>
<evidence type="ECO:0000256" key="8">
    <source>
        <dbReference type="RuleBase" id="RU365033"/>
    </source>
</evidence>
<dbReference type="SMART" id="SM00990">
    <property type="entry name" value="VRR_NUC"/>
    <property type="match status" value="1"/>
</dbReference>
<evidence type="ECO:0000256" key="3">
    <source>
        <dbReference type="ARBA" id="ARBA00022722"/>
    </source>
</evidence>
<evidence type="ECO:0000256" key="2">
    <source>
        <dbReference type="ARBA" id="ARBA00005533"/>
    </source>
</evidence>
<keyword evidence="3 8" id="KW-0540">Nuclease</keyword>
<dbReference type="EMBL" id="CAWYQH010000079">
    <property type="protein sequence ID" value="CAK8681544.1"/>
    <property type="molecule type" value="Genomic_DNA"/>
</dbReference>
<keyword evidence="7 8" id="KW-0464">Manganese</keyword>
<dbReference type="Proteomes" id="UP001642483">
    <property type="component" value="Unassembled WGS sequence"/>
</dbReference>
<accession>A0ABP0FSR4</accession>
<keyword evidence="11" id="KW-1185">Reference proteome</keyword>
<keyword evidence="8" id="KW-0227">DNA damage</keyword>
<dbReference type="Gene3D" id="3.40.1350.10">
    <property type="match status" value="1"/>
</dbReference>
<feature type="domain" description="VRR-NUC" evidence="9">
    <location>
        <begin position="161"/>
        <end position="276"/>
    </location>
</feature>
<keyword evidence="8" id="KW-0539">Nucleus</keyword>